<dbReference type="InterPro" id="IPR050836">
    <property type="entry name" value="SDS22/Internalin_LRR"/>
</dbReference>
<dbReference type="InterPro" id="IPR001611">
    <property type="entry name" value="Leu-rich_rpt"/>
</dbReference>
<name>A0AA86RAA4_9EUKA</name>
<comment type="caution">
    <text evidence="3">The sequence shown here is derived from an EMBL/GenBank/DDBJ whole genome shotgun (WGS) entry which is preliminary data.</text>
</comment>
<dbReference type="Pfam" id="PF12799">
    <property type="entry name" value="LRR_4"/>
    <property type="match status" value="1"/>
</dbReference>
<dbReference type="InterPro" id="IPR032675">
    <property type="entry name" value="LRR_dom_sf"/>
</dbReference>
<dbReference type="Proteomes" id="UP001642409">
    <property type="component" value="Unassembled WGS sequence"/>
</dbReference>
<dbReference type="SMART" id="SM00369">
    <property type="entry name" value="LRR_TYP"/>
    <property type="match status" value="4"/>
</dbReference>
<dbReference type="AlphaFoldDB" id="A0AA86RAA4"/>
<evidence type="ECO:0000313" key="4">
    <source>
        <dbReference type="EMBL" id="CAL6034136.1"/>
    </source>
</evidence>
<evidence type="ECO:0000256" key="2">
    <source>
        <dbReference type="ARBA" id="ARBA00022737"/>
    </source>
</evidence>
<dbReference type="PANTHER" id="PTHR46652:SF3">
    <property type="entry name" value="LEUCINE-RICH REPEAT-CONTAINING PROTEIN 9"/>
    <property type="match status" value="1"/>
</dbReference>
<evidence type="ECO:0000313" key="3">
    <source>
        <dbReference type="EMBL" id="CAI9970943.1"/>
    </source>
</evidence>
<reference evidence="4 5" key="2">
    <citation type="submission" date="2024-07" db="EMBL/GenBank/DDBJ databases">
        <authorList>
            <person name="Akdeniz Z."/>
        </authorList>
    </citation>
    <scope>NUCLEOTIDE SEQUENCE [LARGE SCALE GENOMIC DNA]</scope>
</reference>
<dbReference type="EMBL" id="CATOUU010001084">
    <property type="protein sequence ID" value="CAI9970943.1"/>
    <property type="molecule type" value="Genomic_DNA"/>
</dbReference>
<dbReference type="InterPro" id="IPR025875">
    <property type="entry name" value="Leu-rich_rpt_4"/>
</dbReference>
<dbReference type="SUPFAM" id="SSF52058">
    <property type="entry name" value="L domain-like"/>
    <property type="match status" value="1"/>
</dbReference>
<dbReference type="SMART" id="SM00365">
    <property type="entry name" value="LRR_SD22"/>
    <property type="match status" value="7"/>
</dbReference>
<dbReference type="PROSITE" id="PS51450">
    <property type="entry name" value="LRR"/>
    <property type="match status" value="6"/>
</dbReference>
<dbReference type="EMBL" id="CAXDID020000127">
    <property type="protein sequence ID" value="CAL6034136.1"/>
    <property type="molecule type" value="Genomic_DNA"/>
</dbReference>
<reference evidence="3" key="1">
    <citation type="submission" date="2023-06" db="EMBL/GenBank/DDBJ databases">
        <authorList>
            <person name="Kurt Z."/>
        </authorList>
    </citation>
    <scope>NUCLEOTIDE SEQUENCE</scope>
</reference>
<gene>
    <name evidence="4" type="ORF">HINF_LOCUS35307</name>
    <name evidence="3" type="ORF">HINF_LOCUS58588</name>
</gene>
<dbReference type="InterPro" id="IPR003591">
    <property type="entry name" value="Leu-rich_rpt_typical-subtyp"/>
</dbReference>
<dbReference type="SMART" id="SM00364">
    <property type="entry name" value="LRR_BAC"/>
    <property type="match status" value="3"/>
</dbReference>
<dbReference type="PANTHER" id="PTHR46652">
    <property type="entry name" value="LEUCINE-RICH REPEAT AND IQ DOMAIN-CONTAINING PROTEIN 1-RELATED"/>
    <property type="match status" value="1"/>
</dbReference>
<keyword evidence="2" id="KW-0677">Repeat</keyword>
<sequence length="285" mass="32445">MISDISVMQNLKNLQRLNVANNKLQNISAVQCLQELLFLDASFNQISDLSPVYGLNNLIELVVEGNCIKSIEPVQQLKQLSRLCCSSNPIQTDLLQNIQQVIQLQLQNVCNNTNYLLCLRQFINIQVLDISQNNLDDISMLEKLVNLEQLDVSDNQISSLNSLSQLTNLMWLDASNNLLEDILGLEDIINDLSYLNLTGNKMNMYDLICRNKQLLVNSLCSLNLSSIPLSKKDFKMIIKFTSLKSLILSLVVKQVTIHLLTIKNFKKLKQVLIIKITQTYMNFQI</sequence>
<evidence type="ECO:0000256" key="1">
    <source>
        <dbReference type="ARBA" id="ARBA00022614"/>
    </source>
</evidence>
<keyword evidence="5" id="KW-1185">Reference proteome</keyword>
<protein>
    <submittedName>
        <fullName evidence="3">Tandem-95 repeat protein</fullName>
    </submittedName>
    <submittedName>
        <fullName evidence="4">Tandem-95_repeat protein</fullName>
    </submittedName>
</protein>
<dbReference type="Gene3D" id="3.80.10.10">
    <property type="entry name" value="Ribonuclease Inhibitor"/>
    <property type="match status" value="1"/>
</dbReference>
<evidence type="ECO:0000313" key="5">
    <source>
        <dbReference type="Proteomes" id="UP001642409"/>
    </source>
</evidence>
<organism evidence="3">
    <name type="scientific">Hexamita inflata</name>
    <dbReference type="NCBI Taxonomy" id="28002"/>
    <lineage>
        <taxon>Eukaryota</taxon>
        <taxon>Metamonada</taxon>
        <taxon>Diplomonadida</taxon>
        <taxon>Hexamitidae</taxon>
        <taxon>Hexamitinae</taxon>
        <taxon>Hexamita</taxon>
    </lineage>
</organism>
<keyword evidence="1" id="KW-0433">Leucine-rich repeat</keyword>
<proteinExistence type="predicted"/>
<accession>A0AA86RAA4</accession>